<protein>
    <submittedName>
        <fullName evidence="4">AAA family ATPase</fullName>
    </submittedName>
</protein>
<evidence type="ECO:0000259" key="2">
    <source>
        <dbReference type="Pfam" id="PF13175"/>
    </source>
</evidence>
<dbReference type="InterPro" id="IPR027417">
    <property type="entry name" value="P-loop_NTPase"/>
</dbReference>
<name>A0ABV7IRG3_9SPHN</name>
<evidence type="ECO:0000259" key="3">
    <source>
        <dbReference type="Pfam" id="PF20469"/>
    </source>
</evidence>
<dbReference type="Pfam" id="PF20469">
    <property type="entry name" value="OLD-like_TOPRIM"/>
    <property type="match status" value="1"/>
</dbReference>
<dbReference type="Proteomes" id="UP001595604">
    <property type="component" value="Unassembled WGS sequence"/>
</dbReference>
<dbReference type="PANTHER" id="PTHR43581:SF4">
    <property type="entry name" value="ATP_GTP PHOSPHATASE"/>
    <property type="match status" value="1"/>
</dbReference>
<accession>A0ABV7IRG3</accession>
<keyword evidence="5" id="KW-1185">Reference proteome</keyword>
<dbReference type="InterPro" id="IPR051396">
    <property type="entry name" value="Bact_Antivir_Def_Nuclease"/>
</dbReference>
<feature type="region of interest" description="Disordered" evidence="1">
    <location>
        <begin position="636"/>
        <end position="661"/>
    </location>
</feature>
<dbReference type="InterPro" id="IPR034139">
    <property type="entry name" value="TOPRIM_OLD"/>
</dbReference>
<dbReference type="PANTHER" id="PTHR43581">
    <property type="entry name" value="ATP/GTP PHOSPHATASE"/>
    <property type="match status" value="1"/>
</dbReference>
<dbReference type="InterPro" id="IPR041685">
    <property type="entry name" value="AAA_GajA/Old/RecF-like"/>
</dbReference>
<sequence length="661" mass="74580">MHIRRLTLDNVRSFKDRTDFHSEGDISILIGPNGSGKTNLLDAAVIMLRKHLFASMHAVHTPSPEQVERYEFRHNDALNQLILEKHSARPNDPQVIEIEVETSESDIKAMTSLKTDAYKLMDMAKYRYANLQYQLTEDWDLSALKAGQRFVYTLRDNALVYPQQDKDAAIHFHQFLKIYETDSQLRDEFELSSLSTPMIYLPINRSANPLTSSIELAGYNAYEQKRHSDIATSRTQFSLVQVAIGRMAQRHRKLLGKDKGDAASVFKSEPNLVKLTKALKNLGYEWDLICTNDNKNAYDIQLSKQGSKFYIGRASSGERELLTYLFTIYALNVRDAFILIDEPELHLHPRWQSILLALFENLANETGNQFLFATHSPTFVSPSSINYVSRVYSEDQSSHIVRLDTSSLPNGKHLLSIVNSHNNERIFFADLVILVEGLSDRVFFEAIFKHLIPNPSVVYEVVSVGGKGLFPAYESVLHASAVPFVTIADLDYIEQVGTDSLRGLLKTNTKKIKEKVIEDGGSVDGDSLVNAIESAMTTGHWGQASSIWEYIKAQRRSLPKALRDEQKAELSQFLNGQKQKGIYILSKGSLESYLSPDLRSKDMQKLIEFLTAPDFWDRLPSEAFGELSEIAYSIFGPPDGPETGSQKNHTESDVAIMSEPV</sequence>
<dbReference type="EMBL" id="JBHRTQ010000004">
    <property type="protein sequence ID" value="MFC3173473.1"/>
    <property type="molecule type" value="Genomic_DNA"/>
</dbReference>
<reference evidence="5" key="1">
    <citation type="journal article" date="2019" name="Int. J. Syst. Evol. Microbiol.">
        <title>The Global Catalogue of Microorganisms (GCM) 10K type strain sequencing project: providing services to taxonomists for standard genome sequencing and annotation.</title>
        <authorList>
            <consortium name="The Broad Institute Genomics Platform"/>
            <consortium name="The Broad Institute Genome Sequencing Center for Infectious Disease"/>
            <person name="Wu L."/>
            <person name="Ma J."/>
        </authorList>
    </citation>
    <scope>NUCLEOTIDE SEQUENCE [LARGE SCALE GENOMIC DNA]</scope>
    <source>
        <strain evidence="5">KCTC 42984</strain>
    </source>
</reference>
<organism evidence="4 5">
    <name type="scientific">Novosphingobium bradum</name>
    <dbReference type="NCBI Taxonomy" id="1737444"/>
    <lineage>
        <taxon>Bacteria</taxon>
        <taxon>Pseudomonadati</taxon>
        <taxon>Pseudomonadota</taxon>
        <taxon>Alphaproteobacteria</taxon>
        <taxon>Sphingomonadales</taxon>
        <taxon>Sphingomonadaceae</taxon>
        <taxon>Novosphingobium</taxon>
    </lineage>
</organism>
<dbReference type="CDD" id="cd01026">
    <property type="entry name" value="TOPRIM_OLD"/>
    <property type="match status" value="1"/>
</dbReference>
<dbReference type="Gene3D" id="3.40.50.300">
    <property type="entry name" value="P-loop containing nucleotide triphosphate hydrolases"/>
    <property type="match status" value="1"/>
</dbReference>
<dbReference type="Pfam" id="PF13175">
    <property type="entry name" value="AAA_15"/>
    <property type="match status" value="1"/>
</dbReference>
<evidence type="ECO:0000313" key="5">
    <source>
        <dbReference type="Proteomes" id="UP001595604"/>
    </source>
</evidence>
<gene>
    <name evidence="4" type="ORF">ACFOD9_04330</name>
</gene>
<evidence type="ECO:0000256" key="1">
    <source>
        <dbReference type="SAM" id="MobiDB-lite"/>
    </source>
</evidence>
<comment type="caution">
    <text evidence="4">The sequence shown here is derived from an EMBL/GenBank/DDBJ whole genome shotgun (WGS) entry which is preliminary data.</text>
</comment>
<evidence type="ECO:0000313" key="4">
    <source>
        <dbReference type="EMBL" id="MFC3173473.1"/>
    </source>
</evidence>
<dbReference type="SUPFAM" id="SSF52540">
    <property type="entry name" value="P-loop containing nucleoside triphosphate hydrolases"/>
    <property type="match status" value="1"/>
</dbReference>
<dbReference type="RefSeq" id="WP_379508858.1">
    <property type="nucleotide sequence ID" value="NZ_JBHRTQ010000004.1"/>
</dbReference>
<feature type="domain" description="Endonuclease GajA/Old nuclease/RecF-like AAA" evidence="2">
    <location>
        <begin position="1"/>
        <end position="380"/>
    </location>
</feature>
<feature type="domain" description="OLD protein-like TOPRIM" evidence="3">
    <location>
        <begin position="427"/>
        <end position="491"/>
    </location>
</feature>
<proteinExistence type="predicted"/>